<comment type="caution">
    <text evidence="1">The sequence shown here is derived from an EMBL/GenBank/DDBJ whole genome shotgun (WGS) entry which is preliminary data.</text>
</comment>
<dbReference type="Proteomes" id="UP001500194">
    <property type="component" value="Unassembled WGS sequence"/>
</dbReference>
<reference evidence="1 2" key="1">
    <citation type="journal article" date="2019" name="Int. J. Syst. Evol. Microbiol.">
        <title>The Global Catalogue of Microorganisms (GCM) 10K type strain sequencing project: providing services to taxonomists for standard genome sequencing and annotation.</title>
        <authorList>
            <consortium name="The Broad Institute Genomics Platform"/>
            <consortium name="The Broad Institute Genome Sequencing Center for Infectious Disease"/>
            <person name="Wu L."/>
            <person name="Ma J."/>
        </authorList>
    </citation>
    <scope>NUCLEOTIDE SEQUENCE [LARGE SCALE GENOMIC DNA]</scope>
    <source>
        <strain evidence="1 2">JCM 16327</strain>
    </source>
</reference>
<organism evidence="1 2">
    <name type="scientific">Salarchaeum japonicum</name>
    <dbReference type="NCBI Taxonomy" id="555573"/>
    <lineage>
        <taxon>Archaea</taxon>
        <taxon>Methanobacteriati</taxon>
        <taxon>Methanobacteriota</taxon>
        <taxon>Stenosarchaea group</taxon>
        <taxon>Halobacteria</taxon>
        <taxon>Halobacteriales</taxon>
        <taxon>Halobacteriaceae</taxon>
    </lineage>
</organism>
<sequence>MVIRADGPADEYREIDRFDGGVGWIAHPEEAMARASHVLEIDGDAWVIDPVDAPGVDDLVGEFGGEVAGVVVLSDRHARDADAFGDRHDAPVYVPSFVTPELSGPSTPFSGELEDTGFEVLHAVDVPGWREAALYDGETLVVADVLGDTEYFRAGDERIGVHPMLRAFPPKALRGLEPERILSGHGPGVLDGAARALDDAYRTSRKNIPRVVAKGLKSLF</sequence>
<accession>A0AAV3T2T1</accession>
<dbReference type="GeneID" id="68573310"/>
<dbReference type="EMBL" id="BAAADU010000002">
    <property type="protein sequence ID" value="GAA0656143.1"/>
    <property type="molecule type" value="Genomic_DNA"/>
</dbReference>
<evidence type="ECO:0000313" key="1">
    <source>
        <dbReference type="EMBL" id="GAA0656143.1"/>
    </source>
</evidence>
<evidence type="ECO:0008006" key="3">
    <source>
        <dbReference type="Google" id="ProtNLM"/>
    </source>
</evidence>
<dbReference type="AlphaFoldDB" id="A0AAV3T2T1"/>
<protein>
    <recommendedName>
        <fullName evidence="3">MBL fold metallo-hydrolase</fullName>
    </recommendedName>
</protein>
<keyword evidence="2" id="KW-1185">Reference proteome</keyword>
<proteinExistence type="predicted"/>
<dbReference type="Gene3D" id="3.60.15.10">
    <property type="entry name" value="Ribonuclease Z/Hydroxyacylglutathione hydrolase-like"/>
    <property type="match status" value="1"/>
</dbReference>
<evidence type="ECO:0000313" key="2">
    <source>
        <dbReference type="Proteomes" id="UP001500194"/>
    </source>
</evidence>
<name>A0AAV3T2T1_9EURY</name>
<dbReference type="InterPro" id="IPR036866">
    <property type="entry name" value="RibonucZ/Hydroxyglut_hydro"/>
</dbReference>
<dbReference type="SUPFAM" id="SSF56281">
    <property type="entry name" value="Metallo-hydrolase/oxidoreductase"/>
    <property type="match status" value="1"/>
</dbReference>
<dbReference type="RefSeq" id="WP_227259993.1">
    <property type="nucleotide sequence ID" value="NZ_BAAADU010000002.1"/>
</dbReference>
<gene>
    <name evidence="1" type="ORF">GCM10009019_20070</name>
</gene>